<name>A0AAN7ZN86_9PEZI</name>
<dbReference type="Proteomes" id="UP001310594">
    <property type="component" value="Unassembled WGS sequence"/>
</dbReference>
<proteinExistence type="predicted"/>
<accession>A0AAN7ZN86</accession>
<dbReference type="EMBL" id="JAVRQU010000009">
    <property type="protein sequence ID" value="KAK5698859.1"/>
    <property type="molecule type" value="Genomic_DNA"/>
</dbReference>
<feature type="region of interest" description="Disordered" evidence="1">
    <location>
        <begin position="1"/>
        <end position="23"/>
    </location>
</feature>
<evidence type="ECO:0000313" key="2">
    <source>
        <dbReference type="EMBL" id="KAK5698859.1"/>
    </source>
</evidence>
<sequence>MDMNPAKEPSPNKTETAPQQTWDRSSIQLRNALADFEYVMKVCTEASEKVRKRLSTVNAALPSFAIDAEYAALAGKAEAVTRDVVKKSSQFLSEVKSFADKRTECSIYQPVQAPISLQVSAGGVARPWYAVPHVL</sequence>
<comment type="caution">
    <text evidence="2">The sequence shown here is derived from an EMBL/GenBank/DDBJ whole genome shotgun (WGS) entry which is preliminary data.</text>
</comment>
<dbReference type="AlphaFoldDB" id="A0AAN7ZN86"/>
<evidence type="ECO:0000256" key="1">
    <source>
        <dbReference type="SAM" id="MobiDB-lite"/>
    </source>
</evidence>
<organism evidence="2 3">
    <name type="scientific">Elasticomyces elasticus</name>
    <dbReference type="NCBI Taxonomy" id="574655"/>
    <lineage>
        <taxon>Eukaryota</taxon>
        <taxon>Fungi</taxon>
        <taxon>Dikarya</taxon>
        <taxon>Ascomycota</taxon>
        <taxon>Pezizomycotina</taxon>
        <taxon>Dothideomycetes</taxon>
        <taxon>Dothideomycetidae</taxon>
        <taxon>Mycosphaerellales</taxon>
        <taxon>Teratosphaeriaceae</taxon>
        <taxon>Elasticomyces</taxon>
    </lineage>
</organism>
<protein>
    <submittedName>
        <fullName evidence="2">Uncharacterized protein</fullName>
    </submittedName>
</protein>
<evidence type="ECO:0000313" key="3">
    <source>
        <dbReference type="Proteomes" id="UP001310594"/>
    </source>
</evidence>
<feature type="compositionally biased region" description="Polar residues" evidence="1">
    <location>
        <begin position="11"/>
        <end position="23"/>
    </location>
</feature>
<gene>
    <name evidence="2" type="ORF">LTR97_006507</name>
</gene>
<reference evidence="2" key="1">
    <citation type="submission" date="2023-08" db="EMBL/GenBank/DDBJ databases">
        <title>Black Yeasts Isolated from many extreme environments.</title>
        <authorList>
            <person name="Coleine C."/>
            <person name="Stajich J.E."/>
            <person name="Selbmann L."/>
        </authorList>
    </citation>
    <scope>NUCLEOTIDE SEQUENCE</scope>
    <source>
        <strain evidence="2">CCFEE 5810</strain>
    </source>
</reference>